<keyword evidence="2" id="KW-1185">Reference proteome</keyword>
<dbReference type="RefSeq" id="WP_425462669.1">
    <property type="nucleotide sequence ID" value="NZ_FXTI01000001.1"/>
</dbReference>
<reference evidence="1 2" key="1">
    <citation type="submission" date="2017-05" db="EMBL/GenBank/DDBJ databases">
        <authorList>
            <person name="Varghese N."/>
            <person name="Submissions S."/>
        </authorList>
    </citation>
    <scope>NUCLEOTIDE SEQUENCE [LARGE SCALE GENOMIC DNA]</scope>
    <source>
        <strain evidence="1 2">DSM 45474</strain>
    </source>
</reference>
<gene>
    <name evidence="1" type="ORF">SAMN06264849_101554</name>
</gene>
<dbReference type="Proteomes" id="UP000315636">
    <property type="component" value="Unassembled WGS sequence"/>
</dbReference>
<dbReference type="AlphaFoldDB" id="A0A521B4X3"/>
<name>A0A521B4X3_9BACL</name>
<proteinExistence type="predicted"/>
<evidence type="ECO:0000313" key="2">
    <source>
        <dbReference type="Proteomes" id="UP000315636"/>
    </source>
</evidence>
<dbReference type="EMBL" id="FXTI01000001">
    <property type="protein sequence ID" value="SMO42125.1"/>
    <property type="molecule type" value="Genomic_DNA"/>
</dbReference>
<dbReference type="InterPro" id="IPR054055">
    <property type="entry name" value="YpzH"/>
</dbReference>
<accession>A0A521B4X3</accession>
<dbReference type="Pfam" id="PF21835">
    <property type="entry name" value="YIEGIA_cap"/>
    <property type="match status" value="1"/>
</dbReference>
<protein>
    <submittedName>
        <fullName evidence="1">Uncharacterized protein</fullName>
    </submittedName>
</protein>
<sequence>MGMTFEKAILAIVSTDREQVAGGAPIFYAKNKEQMEETAFLLEKILDGMVHELNSRTKIVVRHRS</sequence>
<organism evidence="1 2">
    <name type="scientific">Melghirimyces algeriensis</name>
    <dbReference type="NCBI Taxonomy" id="910412"/>
    <lineage>
        <taxon>Bacteria</taxon>
        <taxon>Bacillati</taxon>
        <taxon>Bacillota</taxon>
        <taxon>Bacilli</taxon>
        <taxon>Bacillales</taxon>
        <taxon>Thermoactinomycetaceae</taxon>
        <taxon>Melghirimyces</taxon>
    </lineage>
</organism>
<evidence type="ECO:0000313" key="1">
    <source>
        <dbReference type="EMBL" id="SMO42125.1"/>
    </source>
</evidence>